<accession>A0A9W4WDS3</accession>
<comment type="caution">
    <text evidence="2">The sequence shown here is derived from an EMBL/GenBank/DDBJ whole genome shotgun (WGS) entry which is preliminary data.</text>
</comment>
<evidence type="ECO:0000313" key="2">
    <source>
        <dbReference type="EMBL" id="CAI0652258.1"/>
    </source>
</evidence>
<sequence length="375" mass="42353">MLWIEKFSGDTRVWYNGGRGSPDTGGRYSFYWRVQEKKAYYGLVSGSCIYYADLDGNDHVDEHYILESFNNKGRTSLNPSCGLTHRTGDEGSITNPNLPVQPGPDEDDNTGGGSGGDHTPYVPNPKDDNPLPTSPDASKYTTIDGSKYRIDRLLILQDSLARYDEIMASGYDKYFKIYADYLVSNAWSALRNFMFKHGDEYFTCKITEDTTCCNVCKAEGVSCQWCRDSCDIQGPYDDLCRCTNTTQLCPPNYSQRGMNSNDENTIYWSLRSDKESDFWDAAAAEVGAPREKMNIAKLQLIGTLDLSCSRDAVYNGVEHIIASCYYRYFWFDAPQVEGFITNGVTNPKTILNKALGDPSVPFWNFVQRQGYPRHQ</sequence>
<dbReference type="Proteomes" id="UP001152533">
    <property type="component" value="Unassembled WGS sequence"/>
</dbReference>
<keyword evidence="3" id="KW-1185">Reference proteome</keyword>
<evidence type="ECO:0000313" key="3">
    <source>
        <dbReference type="Proteomes" id="UP001152533"/>
    </source>
</evidence>
<reference evidence="2" key="1">
    <citation type="submission" date="2022-08" db="EMBL/GenBank/DDBJ databases">
        <authorList>
            <person name="Giroux E."/>
            <person name="Giroux E."/>
        </authorList>
    </citation>
    <scope>NUCLEOTIDE SEQUENCE</scope>
    <source>
        <strain evidence="2">H1091258</strain>
    </source>
</reference>
<feature type="region of interest" description="Disordered" evidence="1">
    <location>
        <begin position="77"/>
        <end position="140"/>
    </location>
</feature>
<name>A0A9W4WDS3_9PEZI</name>
<organism evidence="2 3">
    <name type="scientific">Colletotrichum noveboracense</name>
    <dbReference type="NCBI Taxonomy" id="2664923"/>
    <lineage>
        <taxon>Eukaryota</taxon>
        <taxon>Fungi</taxon>
        <taxon>Dikarya</taxon>
        <taxon>Ascomycota</taxon>
        <taxon>Pezizomycotina</taxon>
        <taxon>Sordariomycetes</taxon>
        <taxon>Hypocreomycetidae</taxon>
        <taxon>Glomerellales</taxon>
        <taxon>Glomerellaceae</taxon>
        <taxon>Colletotrichum</taxon>
        <taxon>Colletotrichum gloeosporioides species complex</taxon>
    </lineage>
</organism>
<dbReference type="EMBL" id="CAMGZC010001293">
    <property type="protein sequence ID" value="CAI0652258.1"/>
    <property type="molecule type" value="Genomic_DNA"/>
</dbReference>
<proteinExistence type="predicted"/>
<evidence type="ECO:0000256" key="1">
    <source>
        <dbReference type="SAM" id="MobiDB-lite"/>
    </source>
</evidence>
<dbReference type="AlphaFoldDB" id="A0A9W4WDS3"/>
<protein>
    <submittedName>
        <fullName evidence="2">Uncharacterized protein</fullName>
    </submittedName>
</protein>
<gene>
    <name evidence="2" type="ORF">CGXH109_LOCUS115212</name>
</gene>